<dbReference type="CDD" id="cd19958">
    <property type="entry name" value="pyocin_knob"/>
    <property type="match status" value="1"/>
</dbReference>
<gene>
    <name evidence="3" type="ORF">HMPREF0549_1801</name>
</gene>
<dbReference type="HOGENOM" id="CLU_996744_0_0_9"/>
<keyword evidence="1" id="KW-0175">Coiled coil</keyword>
<dbReference type="PATRIC" id="fig|1423814.6.peg.861"/>
<comment type="caution">
    <text evidence="3">The sequence shown here is derived from an EMBL/GenBank/DDBJ whole genome shotgun (WGS) entry which is preliminary data.</text>
</comment>
<evidence type="ECO:0000313" key="3">
    <source>
        <dbReference type="EMBL" id="EEJ39748.1"/>
    </source>
</evidence>
<organism evidence="3 4">
    <name type="scientific">Limosilactobacillus vaginalis DSM 5837 = ATCC 49540</name>
    <dbReference type="NCBI Taxonomy" id="1423814"/>
    <lineage>
        <taxon>Bacteria</taxon>
        <taxon>Bacillati</taxon>
        <taxon>Bacillota</taxon>
        <taxon>Bacilli</taxon>
        <taxon>Lactobacillales</taxon>
        <taxon>Lactobacillaceae</taxon>
        <taxon>Limosilactobacillus</taxon>
    </lineage>
</organism>
<accession>C2EWG5</accession>
<reference evidence="3 4" key="1">
    <citation type="submission" date="2009-01" db="EMBL/GenBank/DDBJ databases">
        <authorList>
            <person name="Qin X."/>
            <person name="Bachman B."/>
            <person name="Battles P."/>
            <person name="Bell A."/>
            <person name="Bess C."/>
            <person name="Bickham C."/>
            <person name="Chaboub L."/>
            <person name="Chen D."/>
            <person name="Coyle M."/>
            <person name="Deiros D.R."/>
            <person name="Dinh H."/>
            <person name="Forbes L."/>
            <person name="Fowler G."/>
            <person name="Francisco L."/>
            <person name="Fu Q."/>
            <person name="Gubbala S."/>
            <person name="Hale W."/>
            <person name="Han Y."/>
            <person name="Hemphill L."/>
            <person name="Highlander S.K."/>
            <person name="Hirani K."/>
            <person name="Hogues M."/>
            <person name="Jackson L."/>
            <person name="Jakkamsetti A."/>
            <person name="Javaid M."/>
            <person name="Jiang H."/>
            <person name="Korchina V."/>
            <person name="Kovar C."/>
            <person name="Lara F."/>
            <person name="Lee S."/>
            <person name="Mata R."/>
            <person name="Mathew T."/>
            <person name="Moen C."/>
            <person name="Morales K."/>
            <person name="Munidasa M."/>
            <person name="Nazareth L."/>
            <person name="Ngo R."/>
            <person name="Nguyen L."/>
            <person name="Okwuonu G."/>
            <person name="Ongeri F."/>
            <person name="Patil S."/>
            <person name="Petrosino J."/>
            <person name="Pham C."/>
            <person name="Pham P."/>
            <person name="Pu L.-L."/>
            <person name="Puazo M."/>
            <person name="Raj R."/>
            <person name="Reid J."/>
            <person name="Rouhana J."/>
            <person name="Saada N."/>
            <person name="Shang Y."/>
            <person name="Simmons D."/>
            <person name="Thornton R."/>
            <person name="Warren J."/>
            <person name="Weissenberger G."/>
            <person name="Zhang J."/>
            <person name="Zhang L."/>
            <person name="Zhou C."/>
            <person name="Zhu D."/>
            <person name="Muzny D."/>
            <person name="Worley K."/>
            <person name="Gibbs R."/>
        </authorList>
    </citation>
    <scope>NUCLEOTIDE SEQUENCE [LARGE SCALE GENOMIC DNA]</scope>
    <source>
        <strain evidence="3 4">ATCC 49540</strain>
    </source>
</reference>
<dbReference type="Proteomes" id="UP000004483">
    <property type="component" value="Unassembled WGS sequence"/>
</dbReference>
<sequence length="279" mass="31002">MKQADGNQSTYVNLTPNFQGRVGDSRASVDLWFKRNGLPLDLTKREITFSGVDPQGKQFNAIGFAYYNKPGADMQAGRVNFYFPAGTFQTEGQWDPNSTYFTVKDDKGKVSTIGVLLNVLPNMVEMGINAKPFETDLDRALAQFKSYMADKQAEVDNAIKEISALQGTVQALDSNLDVYKNEIKTNAVPTKIEMQQYVDKLMSATEWSGDLNLCTTPTTYIVNSGASNNPTSVNGNCLLYVKGNNDLLSQMLVDNDQNFYVRSCVAGKWSAWREQVAWS</sequence>
<dbReference type="Gene3D" id="2.60.40.3350">
    <property type="match status" value="1"/>
</dbReference>
<dbReference type="eggNOG" id="ENOG5031WHA">
    <property type="taxonomic scope" value="Bacteria"/>
</dbReference>
<name>C2EWG5_9LACO</name>
<evidence type="ECO:0000259" key="2">
    <source>
        <dbReference type="Pfam" id="PF10651"/>
    </source>
</evidence>
<dbReference type="InterPro" id="IPR018913">
    <property type="entry name" value="BppU_N"/>
</dbReference>
<evidence type="ECO:0000256" key="1">
    <source>
        <dbReference type="SAM" id="Coils"/>
    </source>
</evidence>
<feature type="domain" description="BppU N-terminal" evidence="2">
    <location>
        <begin position="14"/>
        <end position="145"/>
    </location>
</feature>
<feature type="coiled-coil region" evidence="1">
    <location>
        <begin position="148"/>
        <end position="182"/>
    </location>
</feature>
<dbReference type="STRING" id="1423814.HMPREF0549_1801"/>
<dbReference type="EMBL" id="ACGV01000194">
    <property type="protein sequence ID" value="EEJ39748.1"/>
    <property type="molecule type" value="Genomic_DNA"/>
</dbReference>
<evidence type="ECO:0000313" key="4">
    <source>
        <dbReference type="Proteomes" id="UP000004483"/>
    </source>
</evidence>
<dbReference type="AlphaFoldDB" id="C2EWG5"/>
<proteinExistence type="predicted"/>
<dbReference type="Pfam" id="PF10651">
    <property type="entry name" value="BppU_N"/>
    <property type="match status" value="1"/>
</dbReference>
<protein>
    <recommendedName>
        <fullName evidence="2">BppU N-terminal domain-containing protein</fullName>
    </recommendedName>
</protein>